<keyword evidence="1" id="KW-0560">Oxidoreductase</keyword>
<dbReference type="PANTHER" id="PTHR10366:SF564">
    <property type="entry name" value="STEROL-4-ALPHA-CARBOXYLATE 3-DEHYDROGENASE, DECARBOXYLATING"/>
    <property type="match status" value="1"/>
</dbReference>
<organism evidence="4 5">
    <name type="scientific">Scheffersomyces spartinae</name>
    <dbReference type="NCBI Taxonomy" id="45513"/>
    <lineage>
        <taxon>Eukaryota</taxon>
        <taxon>Fungi</taxon>
        <taxon>Dikarya</taxon>
        <taxon>Ascomycota</taxon>
        <taxon>Saccharomycotina</taxon>
        <taxon>Pichiomycetes</taxon>
        <taxon>Debaryomycetaceae</taxon>
        <taxon>Scheffersomyces</taxon>
    </lineage>
</organism>
<dbReference type="InterPro" id="IPR001509">
    <property type="entry name" value="Epimerase_deHydtase"/>
</dbReference>
<evidence type="ECO:0000313" key="4">
    <source>
        <dbReference type="EMBL" id="KAG7194490.1"/>
    </source>
</evidence>
<reference evidence="4" key="1">
    <citation type="submission" date="2021-03" db="EMBL/GenBank/DDBJ databases">
        <authorList>
            <person name="Palmer J.M."/>
        </authorList>
    </citation>
    <scope>NUCLEOTIDE SEQUENCE</scope>
    <source>
        <strain evidence="4">ARV_011</strain>
    </source>
</reference>
<evidence type="ECO:0000256" key="2">
    <source>
        <dbReference type="ARBA" id="ARBA00023445"/>
    </source>
</evidence>
<evidence type="ECO:0000313" key="5">
    <source>
        <dbReference type="Proteomes" id="UP000790833"/>
    </source>
</evidence>
<comment type="similarity">
    <text evidence="2">Belongs to the NAD(P)-dependent epimerase/dehydratase family. Dihydroflavonol-4-reductase subfamily.</text>
</comment>
<feature type="domain" description="NAD-dependent epimerase/dehydratase" evidence="3">
    <location>
        <begin position="6"/>
        <end position="256"/>
    </location>
</feature>
<dbReference type="InterPro" id="IPR036291">
    <property type="entry name" value="NAD(P)-bd_dom_sf"/>
</dbReference>
<dbReference type="SUPFAM" id="SSF51735">
    <property type="entry name" value="NAD(P)-binding Rossmann-fold domains"/>
    <property type="match status" value="1"/>
</dbReference>
<name>A0A9P8AJ85_9ASCO</name>
<dbReference type="Proteomes" id="UP000790833">
    <property type="component" value="Unassembled WGS sequence"/>
</dbReference>
<protein>
    <recommendedName>
        <fullName evidence="3">NAD-dependent epimerase/dehydratase domain-containing protein</fullName>
    </recommendedName>
</protein>
<dbReference type="InterPro" id="IPR050425">
    <property type="entry name" value="NAD(P)_dehydrat-like"/>
</dbReference>
<dbReference type="EMBL" id="JAHMUF010000007">
    <property type="protein sequence ID" value="KAG7194490.1"/>
    <property type="molecule type" value="Genomic_DNA"/>
</dbReference>
<comment type="caution">
    <text evidence="4">The sequence shown here is derived from an EMBL/GenBank/DDBJ whole genome shotgun (WGS) entry which is preliminary data.</text>
</comment>
<dbReference type="RefSeq" id="XP_043050037.1">
    <property type="nucleotide sequence ID" value="XM_043195371.1"/>
</dbReference>
<keyword evidence="5" id="KW-1185">Reference proteome</keyword>
<dbReference type="OrthoDB" id="2735536at2759"/>
<gene>
    <name evidence="4" type="ORF">KQ657_004705</name>
</gene>
<accession>A0A9P8AJ85</accession>
<dbReference type="Pfam" id="PF01370">
    <property type="entry name" value="Epimerase"/>
    <property type="match status" value="1"/>
</dbReference>
<proteinExistence type="inferred from homology"/>
<dbReference type="PANTHER" id="PTHR10366">
    <property type="entry name" value="NAD DEPENDENT EPIMERASE/DEHYDRATASE"/>
    <property type="match status" value="1"/>
</dbReference>
<sequence length="348" mass="37924">MTSSTVFVTGANGFIAQTLVSQLLEKGHKVIGQVRSDAKGAQLAELVNNKNFNYVVVPVIEAEHAFDKVLKDHPEVETFYHTASPVSFANDDVENNILIPAINGTKYVLQSIKEHAPQLQHFVYTSSIVALADLLNAPLGIKEAEWSPMTYEQAKTNGMLAYAGSKKFAEQEVWKFRDEHQPKFTIATILPSFVTGPQAFAANLKNLSSTSALFAAAINAKTREELEACIPFPLAIDIRDVARAHISAAENVKANGQRLILSNGTFNADTVLTILNEKYPGKSSLKPNDPVTPTMPDIVDNKLTRSLLGEWIPLVQSLADAIVQHGESGFTLELSLADSIIQQAKSEL</sequence>
<evidence type="ECO:0000259" key="3">
    <source>
        <dbReference type="Pfam" id="PF01370"/>
    </source>
</evidence>
<dbReference type="Gene3D" id="3.40.50.720">
    <property type="entry name" value="NAD(P)-binding Rossmann-like Domain"/>
    <property type="match status" value="1"/>
</dbReference>
<dbReference type="AlphaFoldDB" id="A0A9P8AJ85"/>
<evidence type="ECO:0000256" key="1">
    <source>
        <dbReference type="ARBA" id="ARBA00023002"/>
    </source>
</evidence>
<dbReference type="GeneID" id="66118079"/>
<dbReference type="GO" id="GO:0016616">
    <property type="term" value="F:oxidoreductase activity, acting on the CH-OH group of donors, NAD or NADP as acceptor"/>
    <property type="evidence" value="ECO:0007669"/>
    <property type="project" value="TreeGrafter"/>
</dbReference>